<dbReference type="InterPro" id="IPR034746">
    <property type="entry name" value="POTRA"/>
</dbReference>
<dbReference type="InterPro" id="IPR002641">
    <property type="entry name" value="PNPLA_dom"/>
</dbReference>
<feature type="short sequence motif" description="DGA/G" evidence="6">
    <location>
        <begin position="221"/>
        <end position="223"/>
    </location>
</feature>
<protein>
    <submittedName>
        <fullName evidence="10">BamA/TamA family outer membrane protein</fullName>
    </submittedName>
</protein>
<dbReference type="InterPro" id="IPR000184">
    <property type="entry name" value="Bac_surfAg_D15"/>
</dbReference>
<dbReference type="Proteomes" id="UP000630660">
    <property type="component" value="Unassembled WGS sequence"/>
</dbReference>
<sequence length="734" mass="81553">MKQVLISVIGFFSIIQAQAAPVVTPDSNLNDSTRPEPWTIGIALSGGAALGMAHIGVLKVLEEEGIPISYVTGTSMGSIVGGMYAAGYTAAEMDSILTTVEWGTLFSERIPQRRMTLARREEGYRNIVEVTHRWFIPHIPSGVVSLQNVEILLTDLLAEREYDAGYNFDSLVIPFRCVAADVSTGDRKVFSEGSMVEAIRASIAIPAVFSPAEVERTYYIDGGAVQNLPVDPLLAFEPDFIIASDVIRWGPEARNIIDVVTRTMSIITEQNRREQRKLASVVIYPNVDEFMPSDFGRAKELVAAGEQTARLAMPAIKRRLGDVPLAYRRNPLYPRPKPLVKEVRFEGLKVTRIRSLQGLIKVREGDTLDFSDLVADLEALRQTGLFRHVSHELEFPGTNTVNVVYRVEEKDYGLYGLGVYYDNIYGFAVHLEVAQGNLFGSGARLSLTSTLGEPRDARIGLSGARLWRLPFTYRFEAYRNGTKHSQYHDGEWEFDYTTWTWGAETEFGYALGKWGYFMFGYAHRRHFHELPLVAEDTNRSEIVTGPTMRLRASTLDDLFFPNRGFDLALTSKFGLPTPELGEGFLKADLGTQAYFPFGDQIVLGTALGLGFGFDTLSRAELFRLGGTDLFGANEDQFAVPAYLTVRVTLGYKLTELLGNIRYPLRIEIITDIAALDCYEDENNQASSGETQFMGAGFGVSSNTPIGPIRAYIGLSSNRDLSFRISAGIPPRERM</sequence>
<evidence type="ECO:0000256" key="3">
    <source>
        <dbReference type="ARBA" id="ARBA00022963"/>
    </source>
</evidence>
<dbReference type="AlphaFoldDB" id="A0A9D5KBX6"/>
<dbReference type="InterPro" id="IPR050301">
    <property type="entry name" value="NTE"/>
</dbReference>
<evidence type="ECO:0000256" key="4">
    <source>
        <dbReference type="ARBA" id="ARBA00023098"/>
    </source>
</evidence>
<keyword evidence="5" id="KW-0472">Membrane</keyword>
<dbReference type="PROSITE" id="PS51635">
    <property type="entry name" value="PNPLA"/>
    <property type="match status" value="1"/>
</dbReference>
<name>A0A9D5KBX6_UNCW3</name>
<dbReference type="GO" id="GO:0016042">
    <property type="term" value="P:lipid catabolic process"/>
    <property type="evidence" value="ECO:0007669"/>
    <property type="project" value="UniProtKB-UniRule"/>
</dbReference>
<dbReference type="Pfam" id="PF01734">
    <property type="entry name" value="Patatin"/>
    <property type="match status" value="1"/>
</dbReference>
<feature type="domain" description="PNPLA" evidence="8">
    <location>
        <begin position="42"/>
        <end position="234"/>
    </location>
</feature>
<organism evidence="10 11">
    <name type="scientific">candidate division WOR-3 bacterium</name>
    <dbReference type="NCBI Taxonomy" id="2052148"/>
    <lineage>
        <taxon>Bacteria</taxon>
        <taxon>Bacteria division WOR-3</taxon>
    </lineage>
</organism>
<keyword evidence="4 6" id="KW-0443">Lipid metabolism</keyword>
<evidence type="ECO:0000259" key="9">
    <source>
        <dbReference type="PROSITE" id="PS51779"/>
    </source>
</evidence>
<dbReference type="InterPro" id="IPR016035">
    <property type="entry name" value="Acyl_Trfase/lysoPLipase"/>
</dbReference>
<evidence type="ECO:0000256" key="6">
    <source>
        <dbReference type="PROSITE-ProRule" id="PRU01161"/>
    </source>
</evidence>
<feature type="active site" description="Nucleophile" evidence="6">
    <location>
        <position position="75"/>
    </location>
</feature>
<reference evidence="10" key="1">
    <citation type="submission" date="2019-11" db="EMBL/GenBank/DDBJ databases">
        <title>Microbial mats filling the niche in hypersaline microbial mats.</title>
        <authorList>
            <person name="Wong H.L."/>
            <person name="Macleod F.I."/>
            <person name="White R.A. III"/>
            <person name="Burns B.P."/>
        </authorList>
    </citation>
    <scope>NUCLEOTIDE SEQUENCE</scope>
    <source>
        <strain evidence="10">Bin_327</strain>
    </source>
</reference>
<evidence type="ECO:0000313" key="10">
    <source>
        <dbReference type="EMBL" id="MBD3365245.1"/>
    </source>
</evidence>
<dbReference type="Pfam" id="PF07244">
    <property type="entry name" value="POTRA"/>
    <property type="match status" value="1"/>
</dbReference>
<dbReference type="Gene3D" id="2.40.160.50">
    <property type="entry name" value="membrane protein fhac: a member of the omp85/tpsb transporter family"/>
    <property type="match status" value="1"/>
</dbReference>
<accession>A0A9D5KBX6</accession>
<feature type="domain" description="POTRA" evidence="9">
    <location>
        <begin position="338"/>
        <end position="410"/>
    </location>
</feature>
<evidence type="ECO:0000313" key="11">
    <source>
        <dbReference type="Proteomes" id="UP000630660"/>
    </source>
</evidence>
<dbReference type="Gene3D" id="3.40.1090.10">
    <property type="entry name" value="Cytosolic phospholipase A2 catalytic domain"/>
    <property type="match status" value="2"/>
</dbReference>
<dbReference type="GO" id="GO:0019867">
    <property type="term" value="C:outer membrane"/>
    <property type="evidence" value="ECO:0007669"/>
    <property type="project" value="InterPro"/>
</dbReference>
<comment type="caution">
    <text evidence="10">The sequence shown here is derived from an EMBL/GenBank/DDBJ whole genome shotgun (WGS) entry which is preliminary data.</text>
</comment>
<comment type="caution">
    <text evidence="6">Lacks conserved residue(s) required for the propagation of feature annotation.</text>
</comment>
<dbReference type="PROSITE" id="PS51779">
    <property type="entry name" value="POTRA"/>
    <property type="match status" value="1"/>
</dbReference>
<evidence type="ECO:0000259" key="8">
    <source>
        <dbReference type="PROSITE" id="PS51635"/>
    </source>
</evidence>
<keyword evidence="7" id="KW-0732">Signal</keyword>
<keyword evidence="3 6" id="KW-0442">Lipid degradation</keyword>
<evidence type="ECO:0000256" key="7">
    <source>
        <dbReference type="SAM" id="SignalP"/>
    </source>
</evidence>
<dbReference type="GO" id="GO:0016787">
    <property type="term" value="F:hydrolase activity"/>
    <property type="evidence" value="ECO:0007669"/>
    <property type="project" value="UniProtKB-UniRule"/>
</dbReference>
<feature type="short sequence motif" description="GXSXG" evidence="6">
    <location>
        <begin position="73"/>
        <end position="77"/>
    </location>
</feature>
<dbReference type="InterPro" id="IPR010827">
    <property type="entry name" value="BamA/TamA_POTRA"/>
</dbReference>
<dbReference type="Gene3D" id="3.10.20.310">
    <property type="entry name" value="membrane protein fhac"/>
    <property type="match status" value="1"/>
</dbReference>
<evidence type="ECO:0000256" key="1">
    <source>
        <dbReference type="ARBA" id="ARBA00004370"/>
    </source>
</evidence>
<proteinExistence type="predicted"/>
<feature type="signal peptide" evidence="7">
    <location>
        <begin position="1"/>
        <end position="19"/>
    </location>
</feature>
<dbReference type="SUPFAM" id="SSF52151">
    <property type="entry name" value="FabD/lysophospholipase-like"/>
    <property type="match status" value="1"/>
</dbReference>
<evidence type="ECO:0000256" key="2">
    <source>
        <dbReference type="ARBA" id="ARBA00022801"/>
    </source>
</evidence>
<dbReference type="EMBL" id="WJKJ01000285">
    <property type="protein sequence ID" value="MBD3365245.1"/>
    <property type="molecule type" value="Genomic_DNA"/>
</dbReference>
<keyword evidence="2 6" id="KW-0378">Hydrolase</keyword>
<feature type="chain" id="PRO_5038647583" evidence="7">
    <location>
        <begin position="20"/>
        <end position="734"/>
    </location>
</feature>
<dbReference type="PANTHER" id="PTHR14226">
    <property type="entry name" value="NEUROPATHY TARGET ESTERASE/SWISS CHEESE D.MELANOGASTER"/>
    <property type="match status" value="1"/>
</dbReference>
<comment type="subcellular location">
    <subcellularLocation>
        <location evidence="1">Membrane</location>
    </subcellularLocation>
</comment>
<dbReference type="PANTHER" id="PTHR14226:SF29">
    <property type="entry name" value="NEUROPATHY TARGET ESTERASE SWS"/>
    <property type="match status" value="1"/>
</dbReference>
<gene>
    <name evidence="10" type="ORF">GF359_08530</name>
</gene>
<evidence type="ECO:0000256" key="5">
    <source>
        <dbReference type="ARBA" id="ARBA00023136"/>
    </source>
</evidence>
<feature type="active site" description="Proton acceptor" evidence="6">
    <location>
        <position position="221"/>
    </location>
</feature>
<dbReference type="CDD" id="cd07205">
    <property type="entry name" value="Pat_PNPLA6_PNPLA7_NTE1_like"/>
    <property type="match status" value="1"/>
</dbReference>
<dbReference type="Pfam" id="PF01103">
    <property type="entry name" value="Omp85"/>
    <property type="match status" value="1"/>
</dbReference>